<keyword evidence="2" id="KW-0732">Signal</keyword>
<evidence type="ECO:0000256" key="1">
    <source>
        <dbReference type="ARBA" id="ARBA00022737"/>
    </source>
</evidence>
<protein>
    <submittedName>
        <fullName evidence="4">Right handed beta helix region</fullName>
    </submittedName>
</protein>
<name>A0A1G9Q3Z0_9ACTN</name>
<dbReference type="SMART" id="SM00710">
    <property type="entry name" value="PbH1"/>
    <property type="match status" value="6"/>
</dbReference>
<evidence type="ECO:0000313" key="5">
    <source>
        <dbReference type="Proteomes" id="UP000199063"/>
    </source>
</evidence>
<dbReference type="PANTHER" id="PTHR22990">
    <property type="entry name" value="F-BOX ONLY PROTEIN"/>
    <property type="match status" value="1"/>
</dbReference>
<dbReference type="SUPFAM" id="SSF51126">
    <property type="entry name" value="Pectin lyase-like"/>
    <property type="match status" value="1"/>
</dbReference>
<gene>
    <name evidence="4" type="ORF">SAMN05444921_103272</name>
</gene>
<accession>A0A1G9Q3Z0</accession>
<dbReference type="PANTHER" id="PTHR22990:SF15">
    <property type="entry name" value="F-BOX ONLY PROTEIN 10"/>
    <property type="match status" value="1"/>
</dbReference>
<dbReference type="GeneID" id="40828707"/>
<dbReference type="InterPro" id="IPR039448">
    <property type="entry name" value="Beta_helix"/>
</dbReference>
<dbReference type="InterPro" id="IPR006626">
    <property type="entry name" value="PbH1"/>
</dbReference>
<dbReference type="InterPro" id="IPR011050">
    <property type="entry name" value="Pectin_lyase_fold/virulence"/>
</dbReference>
<dbReference type="Gene3D" id="2.160.20.10">
    <property type="entry name" value="Single-stranded right-handed beta-helix, Pectin lyase-like"/>
    <property type="match status" value="1"/>
</dbReference>
<proteinExistence type="predicted"/>
<dbReference type="RefSeq" id="WP_244291865.1">
    <property type="nucleotide sequence ID" value="NZ_FNHI01000003.1"/>
</dbReference>
<dbReference type="InterPro" id="IPR051550">
    <property type="entry name" value="SCF-Subunits/Alg-Epimerases"/>
</dbReference>
<keyword evidence="5" id="KW-1185">Reference proteome</keyword>
<keyword evidence="1" id="KW-0677">Repeat</keyword>
<dbReference type="STRING" id="1196353.SAMN05444921_103272"/>
<reference evidence="5" key="1">
    <citation type="submission" date="2016-10" db="EMBL/GenBank/DDBJ databases">
        <authorList>
            <person name="Varghese N."/>
            <person name="Submissions S."/>
        </authorList>
    </citation>
    <scope>NUCLEOTIDE SEQUENCE [LARGE SCALE GENOMIC DNA]</scope>
    <source>
        <strain evidence="5">CGMCC 4.7042</strain>
    </source>
</reference>
<evidence type="ECO:0000313" key="4">
    <source>
        <dbReference type="EMBL" id="SDM05709.1"/>
    </source>
</evidence>
<feature type="domain" description="Right handed beta helix" evidence="3">
    <location>
        <begin position="91"/>
        <end position="234"/>
    </location>
</feature>
<dbReference type="AlphaFoldDB" id="A0A1G9Q3Z0"/>
<feature type="chain" id="PRO_5038595308" evidence="2">
    <location>
        <begin position="24"/>
        <end position="353"/>
    </location>
</feature>
<dbReference type="Proteomes" id="UP000199063">
    <property type="component" value="Unassembled WGS sequence"/>
</dbReference>
<feature type="signal peptide" evidence="2">
    <location>
        <begin position="1"/>
        <end position="23"/>
    </location>
</feature>
<organism evidence="4 5">
    <name type="scientific">Streptomyces wuyuanensis</name>
    <dbReference type="NCBI Taxonomy" id="1196353"/>
    <lineage>
        <taxon>Bacteria</taxon>
        <taxon>Bacillati</taxon>
        <taxon>Actinomycetota</taxon>
        <taxon>Actinomycetes</taxon>
        <taxon>Kitasatosporales</taxon>
        <taxon>Streptomycetaceae</taxon>
        <taxon>Streptomyces</taxon>
    </lineage>
</organism>
<dbReference type="Pfam" id="PF13229">
    <property type="entry name" value="Beta_helix"/>
    <property type="match status" value="1"/>
</dbReference>
<sequence>MTKRQFMYLGCVALMVTSGLGVAAPAGARTTYDVVPGESIQLAVDRARPGDTIDIAPGVYRESVIIRKSDLTLRGAGERTVLMPSTAKPTHVCGLGGNGICVIGTDAKPATNVRIHSLTVSQFKKNGIWASRTNKLSIRQVTAAGNGNWGIAQERSLRSEIRGNAARDNAESGIFVSNTIDTEAGAVNTRRTVVMDNLLAGNRIGITVRRLRNLYVNNNVVTGNCAGMFVVGDEGVPRTGDLTVRGNRVHHNNKSCAKTARLPRIQGAGIVLTGVEGATVASNAVWSNVGTSPFSGGIVLFKSIVGAPNSGNVIKSNMLVANSPADLANRDTGTGNTFSGNYCRLSEKAGKCA</sequence>
<evidence type="ECO:0000259" key="3">
    <source>
        <dbReference type="Pfam" id="PF13229"/>
    </source>
</evidence>
<dbReference type="EMBL" id="FNHI01000003">
    <property type="protein sequence ID" value="SDM05709.1"/>
    <property type="molecule type" value="Genomic_DNA"/>
</dbReference>
<evidence type="ECO:0000256" key="2">
    <source>
        <dbReference type="SAM" id="SignalP"/>
    </source>
</evidence>
<dbReference type="InterPro" id="IPR012334">
    <property type="entry name" value="Pectin_lyas_fold"/>
</dbReference>